<proteinExistence type="predicted"/>
<accession>A0A2P2DVN4</accession>
<dbReference type="OrthoDB" id="1673646at2"/>
<dbReference type="InterPro" id="IPR029151">
    <property type="entry name" value="Sensor-like_sf"/>
</dbReference>
<reference evidence="2 3" key="1">
    <citation type="submission" date="2018-02" db="EMBL/GenBank/DDBJ databases">
        <title>Novel Leptospira species isolated from soil and water in Japan.</title>
        <authorList>
            <person name="Nakao R."/>
            <person name="Masuzawa T."/>
        </authorList>
    </citation>
    <scope>NUCLEOTIDE SEQUENCE [LARGE SCALE GENOMIC DNA]</scope>
    <source>
        <strain evidence="2 3">YH101</strain>
    </source>
</reference>
<evidence type="ECO:0000313" key="3">
    <source>
        <dbReference type="Proteomes" id="UP000245133"/>
    </source>
</evidence>
<dbReference type="SMART" id="SM00052">
    <property type="entry name" value="EAL"/>
    <property type="match status" value="1"/>
</dbReference>
<dbReference type="PROSITE" id="PS50883">
    <property type="entry name" value="EAL"/>
    <property type="match status" value="1"/>
</dbReference>
<dbReference type="InterPro" id="IPR050706">
    <property type="entry name" value="Cyclic-di-GMP_PDE-like"/>
</dbReference>
<sequence length="434" mass="51044">MILEEQRPSQVAEWERWLGTGTLVPVFQPILSSESTAIFGYEVLGRIETNRGLESLGSFFLAVDESRGSKQDFVRTSELFRIKKKIDREIRYQALLKFKEEAPPETCLFINISPHLMYDLLHSFPTKLPFTIQKVRELGIDPSRIVIEITEERFEHNLEILKPILNLYRKEGFRIAVDDAGSEASNLDRIGLFHPEIIKVDLQMLRRSTFSRNFKEILLNLSKLGESLGSSLLFEGIETKDELYNSLNYGARYIQGYHFSKPEREFSKRFQYRQEMSHALEYFHKRKNEEMETQIQWEMKWKEKLSQVSLGFTCIDGVWECDLSNQEAISKDSDFFRMYITNPFGFQVSPNYIHDHKKGLIADYSYLGKNWSWRPYFFEHIHKSRTSKDAWAISPIYHDISENVMLRTFSRDFGENLILFIDIILSREGKFLPS</sequence>
<dbReference type="PANTHER" id="PTHR33121:SF82">
    <property type="entry name" value="SIGNAL TRANSDUCTION PROTEIN CONTAINING A EAL DOMAIN"/>
    <property type="match status" value="1"/>
</dbReference>
<dbReference type="InterPro" id="IPR001633">
    <property type="entry name" value="EAL_dom"/>
</dbReference>
<feature type="domain" description="EAL" evidence="1">
    <location>
        <begin position="7"/>
        <end position="276"/>
    </location>
</feature>
<dbReference type="Gene3D" id="3.20.20.450">
    <property type="entry name" value="EAL domain"/>
    <property type="match status" value="1"/>
</dbReference>
<dbReference type="PANTHER" id="PTHR33121">
    <property type="entry name" value="CYCLIC DI-GMP PHOSPHODIESTERASE PDEF"/>
    <property type="match status" value="1"/>
</dbReference>
<dbReference type="EMBL" id="BFBB01000002">
    <property type="protein sequence ID" value="GBF48686.1"/>
    <property type="molecule type" value="Genomic_DNA"/>
</dbReference>
<dbReference type="CDD" id="cd01948">
    <property type="entry name" value="EAL"/>
    <property type="match status" value="1"/>
</dbReference>
<dbReference type="SUPFAM" id="SSF103190">
    <property type="entry name" value="Sensory domain-like"/>
    <property type="match status" value="1"/>
</dbReference>
<dbReference type="InterPro" id="IPR035919">
    <property type="entry name" value="EAL_sf"/>
</dbReference>
<comment type="caution">
    <text evidence="2">The sequence shown here is derived from an EMBL/GenBank/DDBJ whole genome shotgun (WGS) entry which is preliminary data.</text>
</comment>
<gene>
    <name evidence="2" type="ORF">LPTSP4_01860</name>
</gene>
<dbReference type="Gene3D" id="3.30.450.20">
    <property type="entry name" value="PAS domain"/>
    <property type="match status" value="1"/>
</dbReference>
<protein>
    <submittedName>
        <fullName evidence="2">Signal transduction protein</fullName>
    </submittedName>
</protein>
<evidence type="ECO:0000313" key="2">
    <source>
        <dbReference type="EMBL" id="GBF48686.1"/>
    </source>
</evidence>
<dbReference type="Pfam" id="PF10388">
    <property type="entry name" value="YkuI_C"/>
    <property type="match status" value="1"/>
</dbReference>
<dbReference type="Pfam" id="PF00563">
    <property type="entry name" value="EAL"/>
    <property type="match status" value="1"/>
</dbReference>
<dbReference type="InterPro" id="IPR018842">
    <property type="entry name" value="YkuI_C"/>
</dbReference>
<evidence type="ECO:0000259" key="1">
    <source>
        <dbReference type="PROSITE" id="PS50883"/>
    </source>
</evidence>
<keyword evidence="3" id="KW-1185">Reference proteome</keyword>
<dbReference type="GO" id="GO:0071111">
    <property type="term" value="F:cyclic-guanylate-specific phosphodiesterase activity"/>
    <property type="evidence" value="ECO:0007669"/>
    <property type="project" value="InterPro"/>
</dbReference>
<dbReference type="SUPFAM" id="SSF141868">
    <property type="entry name" value="EAL domain-like"/>
    <property type="match status" value="1"/>
</dbReference>
<organism evidence="2 3">
    <name type="scientific">Leptospira ryugenii</name>
    <dbReference type="NCBI Taxonomy" id="1917863"/>
    <lineage>
        <taxon>Bacteria</taxon>
        <taxon>Pseudomonadati</taxon>
        <taxon>Spirochaetota</taxon>
        <taxon>Spirochaetia</taxon>
        <taxon>Leptospirales</taxon>
        <taxon>Leptospiraceae</taxon>
        <taxon>Leptospira</taxon>
    </lineage>
</organism>
<dbReference type="AlphaFoldDB" id="A0A2P2DVN4"/>
<name>A0A2P2DVN4_9LEPT</name>
<dbReference type="Proteomes" id="UP000245133">
    <property type="component" value="Unassembled WGS sequence"/>
</dbReference>
<dbReference type="RefSeq" id="WP_108972778.1">
    <property type="nucleotide sequence ID" value="NZ_BFBB01000002.1"/>
</dbReference>